<name>A0ABT1IE30_9PSEU</name>
<protein>
    <submittedName>
        <fullName evidence="1">Uncharacterized protein</fullName>
    </submittedName>
</protein>
<dbReference type="RefSeq" id="WP_253887847.1">
    <property type="nucleotide sequence ID" value="NZ_BAAAVB010000013.1"/>
</dbReference>
<evidence type="ECO:0000313" key="1">
    <source>
        <dbReference type="EMBL" id="MCP2270883.1"/>
    </source>
</evidence>
<evidence type="ECO:0000313" key="2">
    <source>
        <dbReference type="Proteomes" id="UP001205185"/>
    </source>
</evidence>
<gene>
    <name evidence="1" type="ORF">LV75_003395</name>
</gene>
<reference evidence="1 2" key="1">
    <citation type="submission" date="2022-06" db="EMBL/GenBank/DDBJ databases">
        <title>Genomic Encyclopedia of Archaeal and Bacterial Type Strains, Phase II (KMG-II): from individual species to whole genera.</title>
        <authorList>
            <person name="Goeker M."/>
        </authorList>
    </citation>
    <scope>NUCLEOTIDE SEQUENCE [LARGE SCALE GENOMIC DNA]</scope>
    <source>
        <strain evidence="1 2">DSM 44255</strain>
    </source>
</reference>
<dbReference type="EMBL" id="JAMTCO010000008">
    <property type="protein sequence ID" value="MCP2270883.1"/>
    <property type="molecule type" value="Genomic_DNA"/>
</dbReference>
<comment type="caution">
    <text evidence="1">The sequence shown here is derived from an EMBL/GenBank/DDBJ whole genome shotgun (WGS) entry which is preliminary data.</text>
</comment>
<organism evidence="1 2">
    <name type="scientific">Actinokineospora diospyrosa</name>
    <dbReference type="NCBI Taxonomy" id="103728"/>
    <lineage>
        <taxon>Bacteria</taxon>
        <taxon>Bacillati</taxon>
        <taxon>Actinomycetota</taxon>
        <taxon>Actinomycetes</taxon>
        <taxon>Pseudonocardiales</taxon>
        <taxon>Pseudonocardiaceae</taxon>
        <taxon>Actinokineospora</taxon>
    </lineage>
</organism>
<proteinExistence type="predicted"/>
<accession>A0ABT1IE30</accession>
<sequence length="46" mass="5098">MNSPDDLVVRFPADLPELNQRACRALLAILVELTTMEPPSEVDDDS</sequence>
<dbReference type="Proteomes" id="UP001205185">
    <property type="component" value="Unassembled WGS sequence"/>
</dbReference>
<keyword evidence="2" id="KW-1185">Reference proteome</keyword>